<evidence type="ECO:0000256" key="1">
    <source>
        <dbReference type="SAM" id="MobiDB-lite"/>
    </source>
</evidence>
<dbReference type="EMBL" id="JAMKFB020000003">
    <property type="protein sequence ID" value="KAL0197257.1"/>
    <property type="molecule type" value="Genomic_DNA"/>
</dbReference>
<sequence>EQEQLASKLDKALSLTKLSKLSKPSCKFIDGSSGNRVSMLSDIDVRVKMGKSSLSKDLSIFHKSSKGGKSKMAAKTKPSDPCLKGKGQRKAPYSPM</sequence>
<evidence type="ECO:0000313" key="2">
    <source>
        <dbReference type="EMBL" id="KAL0197257.1"/>
    </source>
</evidence>
<dbReference type="AlphaFoldDB" id="A0ABD0RFD3"/>
<dbReference type="Proteomes" id="UP001529510">
    <property type="component" value="Unassembled WGS sequence"/>
</dbReference>
<protein>
    <submittedName>
        <fullName evidence="2">Uncharacterized protein</fullName>
    </submittedName>
</protein>
<feature type="non-terminal residue" evidence="2">
    <location>
        <position position="1"/>
    </location>
</feature>
<keyword evidence="3" id="KW-1185">Reference proteome</keyword>
<gene>
    <name evidence="2" type="ORF">M9458_005797</name>
</gene>
<proteinExistence type="predicted"/>
<feature type="non-terminal residue" evidence="2">
    <location>
        <position position="96"/>
    </location>
</feature>
<organism evidence="2 3">
    <name type="scientific">Cirrhinus mrigala</name>
    <name type="common">Mrigala</name>
    <dbReference type="NCBI Taxonomy" id="683832"/>
    <lineage>
        <taxon>Eukaryota</taxon>
        <taxon>Metazoa</taxon>
        <taxon>Chordata</taxon>
        <taxon>Craniata</taxon>
        <taxon>Vertebrata</taxon>
        <taxon>Euteleostomi</taxon>
        <taxon>Actinopterygii</taxon>
        <taxon>Neopterygii</taxon>
        <taxon>Teleostei</taxon>
        <taxon>Ostariophysi</taxon>
        <taxon>Cypriniformes</taxon>
        <taxon>Cyprinidae</taxon>
        <taxon>Labeoninae</taxon>
        <taxon>Labeonini</taxon>
        <taxon>Cirrhinus</taxon>
    </lineage>
</organism>
<accession>A0ABD0RFD3</accession>
<reference evidence="2 3" key="1">
    <citation type="submission" date="2024-05" db="EMBL/GenBank/DDBJ databases">
        <title>Genome sequencing and assembly of Indian major carp, Cirrhinus mrigala (Hamilton, 1822).</title>
        <authorList>
            <person name="Mohindra V."/>
            <person name="Chowdhury L.M."/>
            <person name="Lal K."/>
            <person name="Jena J.K."/>
        </authorList>
    </citation>
    <scope>NUCLEOTIDE SEQUENCE [LARGE SCALE GENOMIC DNA]</scope>
    <source>
        <strain evidence="2">CM1030</strain>
        <tissue evidence="2">Blood</tissue>
    </source>
</reference>
<name>A0ABD0RFD3_CIRMR</name>
<feature type="region of interest" description="Disordered" evidence="1">
    <location>
        <begin position="60"/>
        <end position="96"/>
    </location>
</feature>
<evidence type="ECO:0000313" key="3">
    <source>
        <dbReference type="Proteomes" id="UP001529510"/>
    </source>
</evidence>
<feature type="compositionally biased region" description="Basic residues" evidence="1">
    <location>
        <begin position="63"/>
        <end position="74"/>
    </location>
</feature>
<comment type="caution">
    <text evidence="2">The sequence shown here is derived from an EMBL/GenBank/DDBJ whole genome shotgun (WGS) entry which is preliminary data.</text>
</comment>